<gene>
    <name evidence="7" type="primary">hxuB</name>
    <name evidence="7" type="ORF">NCTC13093_01088</name>
</gene>
<keyword evidence="2" id="KW-0812">Transmembrane</keyword>
<accession>A0A2X0VQ84</accession>
<dbReference type="GO" id="GO:0098046">
    <property type="term" value="C:type V protein secretion system complex"/>
    <property type="evidence" value="ECO:0007669"/>
    <property type="project" value="TreeGrafter"/>
</dbReference>
<evidence type="ECO:0000256" key="3">
    <source>
        <dbReference type="ARBA" id="ARBA00023237"/>
    </source>
</evidence>
<evidence type="ECO:0000256" key="1">
    <source>
        <dbReference type="ARBA" id="ARBA00022452"/>
    </source>
</evidence>
<dbReference type="PANTHER" id="PTHR34597">
    <property type="entry name" value="SLR1661 PROTEIN"/>
    <property type="match status" value="1"/>
</dbReference>
<keyword evidence="3" id="KW-0998">Cell outer membrane</keyword>
<dbReference type="RefSeq" id="WP_113743856.1">
    <property type="nucleotide sequence ID" value="NZ_UAPU01000007.1"/>
</dbReference>
<feature type="signal peptide" evidence="4">
    <location>
        <begin position="1"/>
        <end position="25"/>
    </location>
</feature>
<name>A0A2X0VQ84_9GAMM</name>
<evidence type="ECO:0000256" key="4">
    <source>
        <dbReference type="SAM" id="SignalP"/>
    </source>
</evidence>
<dbReference type="AlphaFoldDB" id="A0A2X0VQ84"/>
<dbReference type="Proteomes" id="UP000250086">
    <property type="component" value="Unassembled WGS sequence"/>
</dbReference>
<organism evidence="7 8">
    <name type="scientific">Anaerobiospirillum thomasii</name>
    <dbReference type="NCBI Taxonomy" id="179995"/>
    <lineage>
        <taxon>Bacteria</taxon>
        <taxon>Pseudomonadati</taxon>
        <taxon>Pseudomonadota</taxon>
        <taxon>Gammaproteobacteria</taxon>
        <taxon>Aeromonadales</taxon>
        <taxon>Succinivibrionaceae</taxon>
        <taxon>Anaerobiospirillum</taxon>
    </lineage>
</organism>
<dbReference type="GO" id="GO:0008320">
    <property type="term" value="F:protein transmembrane transporter activity"/>
    <property type="evidence" value="ECO:0007669"/>
    <property type="project" value="TreeGrafter"/>
</dbReference>
<dbReference type="Pfam" id="PF08479">
    <property type="entry name" value="POTRA_2"/>
    <property type="match status" value="1"/>
</dbReference>
<evidence type="ECO:0000313" key="8">
    <source>
        <dbReference type="Proteomes" id="UP000250086"/>
    </source>
</evidence>
<protein>
    <submittedName>
        <fullName evidence="7">Heme/hemopexin transporter protein huxB</fullName>
    </submittedName>
</protein>
<feature type="chain" id="PRO_5015937002" evidence="4">
    <location>
        <begin position="26"/>
        <end position="506"/>
    </location>
</feature>
<evidence type="ECO:0000259" key="5">
    <source>
        <dbReference type="Pfam" id="PF03865"/>
    </source>
</evidence>
<dbReference type="Gene3D" id="3.10.20.310">
    <property type="entry name" value="membrane protein fhac"/>
    <property type="match status" value="1"/>
</dbReference>
<dbReference type="Gene3D" id="2.40.160.50">
    <property type="entry name" value="membrane protein fhac: a member of the omp85/tpsb transporter family"/>
    <property type="match status" value="1"/>
</dbReference>
<dbReference type="PANTHER" id="PTHR34597:SF1">
    <property type="entry name" value="HEME_HEMOPEXIN TRANSPORTER PROTEIN HUXB"/>
    <property type="match status" value="1"/>
</dbReference>
<evidence type="ECO:0000313" key="7">
    <source>
        <dbReference type="EMBL" id="SPT69708.1"/>
    </source>
</evidence>
<evidence type="ECO:0000256" key="2">
    <source>
        <dbReference type="ARBA" id="ARBA00022692"/>
    </source>
</evidence>
<dbReference type="GO" id="GO:0046819">
    <property type="term" value="P:protein secretion by the type V secretion system"/>
    <property type="evidence" value="ECO:0007669"/>
    <property type="project" value="TreeGrafter"/>
</dbReference>
<keyword evidence="4" id="KW-0732">Signal</keyword>
<dbReference type="InterPro" id="IPR005565">
    <property type="entry name" value="Hemolysn_activator_HlyB_C"/>
</dbReference>
<keyword evidence="1" id="KW-0472">Membrane</keyword>
<dbReference type="EMBL" id="UAPV01000001">
    <property type="protein sequence ID" value="SPT69708.1"/>
    <property type="molecule type" value="Genomic_DNA"/>
</dbReference>
<dbReference type="OrthoDB" id="572300at2"/>
<feature type="domain" description="Polypeptide-transport-associated ShlB-type" evidence="6">
    <location>
        <begin position="31"/>
        <end position="103"/>
    </location>
</feature>
<keyword evidence="8" id="KW-1185">Reference proteome</keyword>
<reference evidence="7 8" key="1">
    <citation type="submission" date="2018-06" db="EMBL/GenBank/DDBJ databases">
        <authorList>
            <consortium name="Pathogen Informatics"/>
            <person name="Doyle S."/>
        </authorList>
    </citation>
    <scope>NUCLEOTIDE SEQUENCE [LARGE SCALE GENOMIC DNA]</scope>
    <source>
        <strain evidence="7 8">NCTC13093</strain>
    </source>
</reference>
<dbReference type="Pfam" id="PF03865">
    <property type="entry name" value="ShlB"/>
    <property type="match status" value="1"/>
</dbReference>
<dbReference type="InterPro" id="IPR051544">
    <property type="entry name" value="TPS_OM_transporter"/>
</dbReference>
<sequence>MHKLFNKTALALALCSAFYTYEASADNSIALSHIEFATTGNILKLPYLSQIADKYKGRNIDAYMLQNILQEVTDYYRENGYPSSRAYLPEQSIGTDGVLLVDIVYTKISDINLNIDSKFLARGTSKMLFKHLKSLRHSDVHTNDLQKELLKLSDLGAFDIKASMQEDADDLSHAVIDVDIKERKKFTGALMADNYGSKSVGEYRFMGYTTISNLTQHADSLSVFLATTQKNYKNYNINYEIPVNSYKTVLGLGSCYSHYELSDEYEFLDAKGSSLTGEIFLKQPLLRSFDTKADIFVGYRYRDIKDEFGLFDIEFKKHSHAIYASVAGSHKFTDNLSGSATGKFTFGRLYSDDEYDMAFDDKFIIFNTTANINYRINDYVSAISSFEAQMASVSLDASESFTISGAEAVAAYKSNKAAGDYGYILRCGMQFNPIKDSSLSLTPNLSYGHSGYKGFAQTTSLKGLGLDADYSYKGFFTKVQAAAALGNKTKADDSALLWVRFGYSFI</sequence>
<feature type="domain" description="Haemolysin activator HlyB C-terminal" evidence="5">
    <location>
        <begin position="175"/>
        <end position="464"/>
    </location>
</feature>
<proteinExistence type="predicted"/>
<evidence type="ECO:0000259" key="6">
    <source>
        <dbReference type="Pfam" id="PF08479"/>
    </source>
</evidence>
<dbReference type="InterPro" id="IPR013686">
    <property type="entry name" value="Polypept-transport_assoc_ShlB"/>
</dbReference>
<keyword evidence="1" id="KW-1134">Transmembrane beta strand</keyword>